<keyword evidence="3" id="KW-0238">DNA-binding</keyword>
<dbReference type="InterPro" id="IPR036388">
    <property type="entry name" value="WH-like_DNA-bd_sf"/>
</dbReference>
<dbReference type="InterPro" id="IPR005149">
    <property type="entry name" value="Tscrpt_reg_PadR_N"/>
</dbReference>
<evidence type="ECO:0000313" key="4">
    <source>
        <dbReference type="Proteomes" id="UP000242317"/>
    </source>
</evidence>
<evidence type="ECO:0000259" key="2">
    <source>
        <dbReference type="Pfam" id="PF10400"/>
    </source>
</evidence>
<dbReference type="InterPro" id="IPR018309">
    <property type="entry name" value="Tscrpt_reg_PadR_C"/>
</dbReference>
<dbReference type="Proteomes" id="UP000242317">
    <property type="component" value="Unassembled WGS sequence"/>
</dbReference>
<evidence type="ECO:0000313" key="3">
    <source>
        <dbReference type="EMBL" id="SDB83696.1"/>
    </source>
</evidence>
<dbReference type="OrthoDB" id="3186544at2"/>
<name>A0A1G6GR75_9GAMM</name>
<dbReference type="PANTHER" id="PTHR43252">
    <property type="entry name" value="TRANSCRIPTIONAL REGULATOR YQJI"/>
    <property type="match status" value="1"/>
</dbReference>
<dbReference type="Gene3D" id="6.10.140.190">
    <property type="match status" value="1"/>
</dbReference>
<gene>
    <name evidence="3" type="ORF">SAMN05421749_101224</name>
</gene>
<proteinExistence type="predicted"/>
<protein>
    <submittedName>
        <fullName evidence="3">DNA-binding transcriptional regulator, PadR family</fullName>
    </submittedName>
</protein>
<dbReference type="EMBL" id="FMYK01000001">
    <property type="protein sequence ID" value="SDB83696.1"/>
    <property type="molecule type" value="Genomic_DNA"/>
</dbReference>
<feature type="domain" description="Transcription regulator PadR C-terminal" evidence="2">
    <location>
        <begin position="91"/>
        <end position="176"/>
    </location>
</feature>
<sequence>MSLAHVLLTSLLEKPSTGIELARRFDRSMGFFWNATHQQIYRELKQMQVKGWIQPIATDDTDSRKKTYQVEVEGRTELQRWVAQQDAPSKLRDELMVKLRAEAQLGGASILPELRRHLDLHQAQYVLYQHIAERDQHKQNSTPARTTRIQHKILELGIAFELGWIDWLKEVIALLEQDTDTISVSNH</sequence>
<dbReference type="GO" id="GO:0003677">
    <property type="term" value="F:DNA binding"/>
    <property type="evidence" value="ECO:0007669"/>
    <property type="project" value="UniProtKB-KW"/>
</dbReference>
<dbReference type="AlphaFoldDB" id="A0A1G6GR75"/>
<dbReference type="Pfam" id="PF03551">
    <property type="entry name" value="PadR"/>
    <property type="match status" value="1"/>
</dbReference>
<organism evidence="3 4">
    <name type="scientific">Acinetobacter marinus</name>
    <dbReference type="NCBI Taxonomy" id="281375"/>
    <lineage>
        <taxon>Bacteria</taxon>
        <taxon>Pseudomonadati</taxon>
        <taxon>Pseudomonadota</taxon>
        <taxon>Gammaproteobacteria</taxon>
        <taxon>Moraxellales</taxon>
        <taxon>Moraxellaceae</taxon>
        <taxon>Acinetobacter</taxon>
    </lineage>
</organism>
<feature type="domain" description="Transcription regulator PadR N-terminal" evidence="1">
    <location>
        <begin position="7"/>
        <end position="79"/>
    </location>
</feature>
<keyword evidence="4" id="KW-1185">Reference proteome</keyword>
<dbReference type="PANTHER" id="PTHR43252:SF4">
    <property type="entry name" value="TRANSCRIPTIONAL REGULATORY PROTEIN"/>
    <property type="match status" value="1"/>
</dbReference>
<reference evidence="4" key="1">
    <citation type="submission" date="2016-09" db="EMBL/GenBank/DDBJ databases">
        <authorList>
            <person name="Varghese N."/>
            <person name="Submissions S."/>
        </authorList>
    </citation>
    <scope>NUCLEOTIDE SEQUENCE [LARGE SCALE GENOMIC DNA]</scope>
    <source>
        <strain evidence="4">ANC 3699</strain>
    </source>
</reference>
<dbReference type="Pfam" id="PF10400">
    <property type="entry name" value="Vir_act_alpha_C"/>
    <property type="match status" value="1"/>
</dbReference>
<dbReference type="Gene3D" id="1.10.10.10">
    <property type="entry name" value="Winged helix-like DNA-binding domain superfamily/Winged helix DNA-binding domain"/>
    <property type="match status" value="1"/>
</dbReference>
<dbReference type="RefSeq" id="WP_092614763.1">
    <property type="nucleotide sequence ID" value="NZ_FMYK01000001.1"/>
</dbReference>
<evidence type="ECO:0000259" key="1">
    <source>
        <dbReference type="Pfam" id="PF03551"/>
    </source>
</evidence>
<dbReference type="SUPFAM" id="SSF46785">
    <property type="entry name" value="Winged helix' DNA-binding domain"/>
    <property type="match status" value="1"/>
</dbReference>
<dbReference type="InterPro" id="IPR036390">
    <property type="entry name" value="WH_DNA-bd_sf"/>
</dbReference>
<accession>A0A1G6GR75</accession>